<dbReference type="eggNOG" id="ENOG502SSGM">
    <property type="taxonomic scope" value="Eukaryota"/>
</dbReference>
<dbReference type="HOGENOM" id="CLU_019417_0_0_1"/>
<feature type="region of interest" description="Disordered" evidence="1">
    <location>
        <begin position="26"/>
        <end position="77"/>
    </location>
</feature>
<organism evidence="2 3">
    <name type="scientific">Puccinia graminis f. sp. tritici (strain CRL 75-36-700-3 / race SCCL)</name>
    <name type="common">Black stem rust fungus</name>
    <dbReference type="NCBI Taxonomy" id="418459"/>
    <lineage>
        <taxon>Eukaryota</taxon>
        <taxon>Fungi</taxon>
        <taxon>Dikarya</taxon>
        <taxon>Basidiomycota</taxon>
        <taxon>Pucciniomycotina</taxon>
        <taxon>Pucciniomycetes</taxon>
        <taxon>Pucciniales</taxon>
        <taxon>Pucciniaceae</taxon>
        <taxon>Puccinia</taxon>
    </lineage>
</organism>
<feature type="compositionally biased region" description="Basic residues" evidence="1">
    <location>
        <begin position="51"/>
        <end position="60"/>
    </location>
</feature>
<dbReference type="InParanoid" id="E3KXY6"/>
<gene>
    <name evidence="2" type="ORF">PGTG_15028</name>
</gene>
<dbReference type="GeneID" id="10546823"/>
<dbReference type="GO" id="GO:0019509">
    <property type="term" value="P:L-methionine salvage from methylthioadenosine"/>
    <property type="evidence" value="ECO:0000318"/>
    <property type="project" value="GO_Central"/>
</dbReference>
<dbReference type="Proteomes" id="UP000008783">
    <property type="component" value="Unassembled WGS sequence"/>
</dbReference>
<dbReference type="VEuPathDB" id="FungiDB:PGTG_15028"/>
<dbReference type="STRING" id="418459.E3KXY6"/>
<dbReference type="InterPro" id="IPR042529">
    <property type="entry name" value="IF_2B-like_C"/>
</dbReference>
<evidence type="ECO:0000313" key="3">
    <source>
        <dbReference type="Proteomes" id="UP000008783"/>
    </source>
</evidence>
<dbReference type="GO" id="GO:0046523">
    <property type="term" value="F:S-methyl-5-thioribose-1-phosphate isomerase activity"/>
    <property type="evidence" value="ECO:0000318"/>
    <property type="project" value="GO_Central"/>
</dbReference>
<dbReference type="RefSeq" id="XP_003333606.2">
    <property type="nucleotide sequence ID" value="XM_003333558.2"/>
</dbReference>
<reference evidence="3" key="2">
    <citation type="journal article" date="2011" name="Proc. Natl. Acad. Sci. U.S.A.">
        <title>Obligate biotrophy features unraveled by the genomic analysis of rust fungi.</title>
        <authorList>
            <person name="Duplessis S."/>
            <person name="Cuomo C.A."/>
            <person name="Lin Y.-C."/>
            <person name="Aerts A."/>
            <person name="Tisserant E."/>
            <person name="Veneault-Fourrey C."/>
            <person name="Joly D.L."/>
            <person name="Hacquard S."/>
            <person name="Amselem J."/>
            <person name="Cantarel B.L."/>
            <person name="Chiu R."/>
            <person name="Coutinho P.M."/>
            <person name="Feau N."/>
            <person name="Field M."/>
            <person name="Frey P."/>
            <person name="Gelhaye E."/>
            <person name="Goldberg J."/>
            <person name="Grabherr M.G."/>
            <person name="Kodira C.D."/>
            <person name="Kohler A."/>
            <person name="Kuees U."/>
            <person name="Lindquist E.A."/>
            <person name="Lucas S.M."/>
            <person name="Mago R."/>
            <person name="Mauceli E."/>
            <person name="Morin E."/>
            <person name="Murat C."/>
            <person name="Pangilinan J.L."/>
            <person name="Park R."/>
            <person name="Pearson M."/>
            <person name="Quesneville H."/>
            <person name="Rouhier N."/>
            <person name="Sakthikumar S."/>
            <person name="Salamov A.A."/>
            <person name="Schmutz J."/>
            <person name="Selles B."/>
            <person name="Shapiro H."/>
            <person name="Tanguay P."/>
            <person name="Tuskan G.A."/>
            <person name="Henrissat B."/>
            <person name="Van de Peer Y."/>
            <person name="Rouze P."/>
            <person name="Ellis J.G."/>
            <person name="Dodds P.N."/>
            <person name="Schein J.E."/>
            <person name="Zhong S."/>
            <person name="Hamelin R.C."/>
            <person name="Grigoriev I.V."/>
            <person name="Szabo L.J."/>
            <person name="Martin F."/>
        </authorList>
    </citation>
    <scope>NUCLEOTIDE SEQUENCE [LARGE SCALE GENOMIC DNA]</scope>
    <source>
        <strain evidence="3">CRL 75-36-700-3 / race SCCL</strain>
    </source>
</reference>
<evidence type="ECO:0000256" key="1">
    <source>
        <dbReference type="SAM" id="MobiDB-lite"/>
    </source>
</evidence>
<name>E3KXY6_PUCGT</name>
<dbReference type="EMBL" id="DS178320">
    <property type="protein sequence ID" value="EFP89187.2"/>
    <property type="molecule type" value="Genomic_DNA"/>
</dbReference>
<dbReference type="AlphaFoldDB" id="E3KXY6"/>
<keyword evidence="3" id="KW-1185">Reference proteome</keyword>
<dbReference type="KEGG" id="pgr:PGTG_15028"/>
<proteinExistence type="predicted"/>
<accession>E3KXY6</accession>
<dbReference type="PANTHER" id="PTHR43475:SF3">
    <property type="entry name" value="TRANSLATION INITIATION FACTOR EIF-2B SUBUNIT FAMILY PROTEIN (AFU_ORTHOLOGUE AFUA_2G14290)"/>
    <property type="match status" value="1"/>
</dbReference>
<protein>
    <submittedName>
        <fullName evidence="2">Uncharacterized protein</fullName>
    </submittedName>
</protein>
<dbReference type="SUPFAM" id="SSF100950">
    <property type="entry name" value="NagB/RpiA/CoA transferase-like"/>
    <property type="match status" value="1"/>
</dbReference>
<reference key="1">
    <citation type="submission" date="2007-01" db="EMBL/GenBank/DDBJ databases">
        <title>The Genome Sequence of Puccinia graminis f. sp. tritici Strain CRL 75-36-700-3.</title>
        <authorList>
            <consortium name="The Broad Institute Genome Sequencing Platform"/>
            <person name="Birren B."/>
            <person name="Lander E."/>
            <person name="Galagan J."/>
            <person name="Nusbaum C."/>
            <person name="Devon K."/>
            <person name="Cuomo C."/>
            <person name="Jaffe D."/>
            <person name="Butler J."/>
            <person name="Alvarez P."/>
            <person name="Gnerre S."/>
            <person name="Grabherr M."/>
            <person name="Mauceli E."/>
            <person name="Brockman W."/>
            <person name="Young S."/>
            <person name="LaButti K."/>
            <person name="Sykes S."/>
            <person name="DeCaprio D."/>
            <person name="Crawford M."/>
            <person name="Koehrsen M."/>
            <person name="Engels R."/>
            <person name="Montgomery P."/>
            <person name="Pearson M."/>
            <person name="Howarth C."/>
            <person name="Larson L."/>
            <person name="White J."/>
            <person name="Zeng Q."/>
            <person name="Kodira C."/>
            <person name="Yandava C."/>
            <person name="Alvarado L."/>
            <person name="O'Leary S."/>
            <person name="Szabo L."/>
            <person name="Dean R."/>
            <person name="Schein J."/>
        </authorList>
    </citation>
    <scope>NUCLEOTIDE SEQUENCE</scope>
    <source>
        <strain>CRL 75-36-700-3</strain>
    </source>
</reference>
<dbReference type="Gene3D" id="3.40.50.10470">
    <property type="entry name" value="Translation initiation factor eif-2b, domain 2"/>
    <property type="match status" value="1"/>
</dbReference>
<evidence type="ECO:0000313" key="2">
    <source>
        <dbReference type="EMBL" id="EFP89187.2"/>
    </source>
</evidence>
<dbReference type="InterPro" id="IPR037171">
    <property type="entry name" value="NagB/RpiA_transferase-like"/>
</dbReference>
<dbReference type="OrthoDB" id="2499098at2759"/>
<dbReference type="PANTHER" id="PTHR43475">
    <property type="entry name" value="METHYLTHIORIBOSE-1-PHOSPHATE ISOMERASE"/>
    <property type="match status" value="1"/>
</dbReference>
<sequence>MTETSNDYLSHLLCTHPSPQLRCLLTKNHPSPTKPRSRRMFPMLGPPRENKNKKKKKPSKTVRLVEPTQEESIASSAASNRAIYHYQTSSPPLPPIPPHKLPSPSNSSINPETLFPQTLIVISFITRLPLKRNQGQGTEILFYKPKTTLNPSESHHCAFKCIPKHGPGTGSKWTFLFIDGGPIEEVTAEQLSLRSIKRHLSPPDDRLVKVRTSKALRWDNDTLLVSVLYRLKEIDRKKDEEWIKMDVESHYWSKIYGFHAAIENELVSTALAAVSFPVAFNVGFEEIAQHDPLTRSDVVTLKALETLYLSVQAGYARDGFKFYPQTAEPLKKVGNTDRDFKRRIWAYWTEVLCWHLIECRAVYKVSISYAINKILAVLKPDVRNDKVNVEELEKRMVGAIGVEADRCQQSIENIVKHAVFEILHVPDHYPLINTITSIHLFTLGSSSATYEALSQLVKYFMTQSRWKLGLTNEGAIEGLKITIAENRPLHEGVILASKLNELINVYQAPRPIPPKADNARSLKHAPSLRALDTLLDSKDWYLDADHQKVLDSFEDCHPAPLTGLFANTPVIGQDGDDRGHLGDLLERVNISNNFQLGDHNQGESDNIKVQVEVTTDVGLRSCLLNAGPAGVLLLAADRVLPNGDALCKLGSTSAAYTAHKLGQIVIILVRHDRVHPSHEPHPPQPTTPTSVMSTSQQAVVSGMIESWKRIFKHEIIDQLSRKVLVGGSEVLPPATATGSDIAHPLAGFEVVKAQWISCFITDSGKMGLERVKEVAETLSSLHHLLWEENDHNQP</sequence>